<dbReference type="GO" id="GO:0003700">
    <property type="term" value="F:DNA-binding transcription factor activity"/>
    <property type="evidence" value="ECO:0007669"/>
    <property type="project" value="InterPro"/>
</dbReference>
<sequence>MNVVRVADPAAMAATAGTCTEQDIRQIERFFTSLKSRVYVCPALANLYFTTLQDMANLGGWELATTGFPTLIFENRQNERRIVLCIAEKGTGFVQWKDGLNQDSQYKSPERNFHTLCVSGDAHKLAGLSFDNDLAAAELLDTVHAWLDELASEGDPANSKKKKRKHKEPKVTLPKKETISQPCMFEHVTNLDHEKFVQRMMGNATAVANPQQTGGVPQQENGDTSKMLAYAESTSTEDSGMDELHE</sequence>
<dbReference type="InterPro" id="IPR039142">
    <property type="entry name" value="NRF1/Ewg"/>
</dbReference>
<evidence type="ECO:0000313" key="2">
    <source>
        <dbReference type="EnsemblMetazoa" id="XP_038049258.1"/>
    </source>
</evidence>
<dbReference type="PANTHER" id="PTHR20338">
    <property type="entry name" value="NUCLEAR RESPIRATORY FACTOR 1"/>
    <property type="match status" value="1"/>
</dbReference>
<feature type="compositionally biased region" description="Basic residues" evidence="1">
    <location>
        <begin position="159"/>
        <end position="168"/>
    </location>
</feature>
<dbReference type="GO" id="GO:0006357">
    <property type="term" value="P:regulation of transcription by RNA polymerase II"/>
    <property type="evidence" value="ECO:0007669"/>
    <property type="project" value="InterPro"/>
</dbReference>
<protein>
    <submittedName>
        <fullName evidence="2">Uncharacterized protein</fullName>
    </submittedName>
</protein>
<dbReference type="InterPro" id="IPR011993">
    <property type="entry name" value="PH-like_dom_sf"/>
</dbReference>
<dbReference type="OMA" id="DWSAHSQ"/>
<dbReference type="EnsemblMetazoa" id="XM_038193330.1">
    <property type="protein sequence ID" value="XP_038049258.1"/>
    <property type="gene ID" value="LOC119722923"/>
</dbReference>
<keyword evidence="3" id="KW-1185">Reference proteome</keyword>
<dbReference type="GeneID" id="119722923"/>
<feature type="region of interest" description="Disordered" evidence="1">
    <location>
        <begin position="207"/>
        <end position="246"/>
    </location>
</feature>
<evidence type="ECO:0000313" key="3">
    <source>
        <dbReference type="Proteomes" id="UP000887568"/>
    </source>
</evidence>
<accession>A0A913ZBU8</accession>
<evidence type="ECO:0000256" key="1">
    <source>
        <dbReference type="SAM" id="MobiDB-lite"/>
    </source>
</evidence>
<dbReference type="RefSeq" id="XP_038049258.1">
    <property type="nucleotide sequence ID" value="XM_038193330.1"/>
</dbReference>
<dbReference type="Gene3D" id="2.30.29.30">
    <property type="entry name" value="Pleckstrin-homology domain (PH domain)/Phosphotyrosine-binding domain (PTB)"/>
    <property type="match status" value="1"/>
</dbReference>
<reference evidence="2" key="1">
    <citation type="submission" date="2022-11" db="UniProtKB">
        <authorList>
            <consortium name="EnsemblMetazoa"/>
        </authorList>
    </citation>
    <scope>IDENTIFICATION</scope>
</reference>
<dbReference type="Proteomes" id="UP000887568">
    <property type="component" value="Unplaced"/>
</dbReference>
<organism evidence="2 3">
    <name type="scientific">Patiria miniata</name>
    <name type="common">Bat star</name>
    <name type="synonym">Asterina miniata</name>
    <dbReference type="NCBI Taxonomy" id="46514"/>
    <lineage>
        <taxon>Eukaryota</taxon>
        <taxon>Metazoa</taxon>
        <taxon>Echinodermata</taxon>
        <taxon>Eleutherozoa</taxon>
        <taxon>Asterozoa</taxon>
        <taxon>Asteroidea</taxon>
        <taxon>Valvatacea</taxon>
        <taxon>Valvatida</taxon>
        <taxon>Asterinidae</taxon>
        <taxon>Patiria</taxon>
    </lineage>
</organism>
<feature type="region of interest" description="Disordered" evidence="1">
    <location>
        <begin position="153"/>
        <end position="176"/>
    </location>
</feature>
<name>A0A913ZBU8_PATMI</name>
<proteinExistence type="predicted"/>
<feature type="compositionally biased region" description="Polar residues" evidence="1">
    <location>
        <begin position="207"/>
        <end position="224"/>
    </location>
</feature>
<dbReference type="AlphaFoldDB" id="A0A913ZBU8"/>
<dbReference type="OrthoDB" id="10021476at2759"/>